<reference evidence="5 6" key="1">
    <citation type="submission" date="2018-01" db="EMBL/GenBank/DDBJ databases">
        <title>Complete genome sequence of Bacteriovorax stolpii DSM12778.</title>
        <authorList>
            <person name="Tang B."/>
            <person name="Chang J."/>
        </authorList>
    </citation>
    <scope>NUCLEOTIDE SEQUENCE [LARGE SCALE GENOMIC DNA]</scope>
    <source>
        <strain evidence="5 6">DSM 12778</strain>
    </source>
</reference>
<keyword evidence="2" id="KW-0812">Transmembrane</keyword>
<gene>
    <name evidence="5" type="ORF">C0V70_15610</name>
</gene>
<dbReference type="Proteomes" id="UP000235584">
    <property type="component" value="Chromosome"/>
</dbReference>
<name>A0A2K9NWR4_BACTC</name>
<accession>A0A2K9NWR4</accession>
<dbReference type="RefSeq" id="WP_102244796.1">
    <property type="nucleotide sequence ID" value="NZ_CP025704.1"/>
</dbReference>
<protein>
    <submittedName>
        <fullName evidence="5">Uncharacterized protein</fullName>
    </submittedName>
</protein>
<organism evidence="5 6">
    <name type="scientific">Bacteriovorax stolpii</name>
    <name type="common">Bdellovibrio stolpii</name>
    <dbReference type="NCBI Taxonomy" id="960"/>
    <lineage>
        <taxon>Bacteria</taxon>
        <taxon>Pseudomonadati</taxon>
        <taxon>Bdellovibrionota</taxon>
        <taxon>Bacteriovoracia</taxon>
        <taxon>Bacteriovoracales</taxon>
        <taxon>Bacteriovoracaceae</taxon>
        <taxon>Bacteriovorax</taxon>
    </lineage>
</organism>
<sequence length="244" mass="28655">MKFLEPKAEFIHSWYLLIISFFTFIFLLASNVLWANFALTLFMLFLFKKNGLSNRVLLKLSLYAGFFAFMFLLLNLLYPGEKLRVGEQVSIFSWTVYKAALINGLQNFARLFMLTLVSMSSTYTIIYTKVILYLIIHKGLKVIMGYPLLIALNSILLFKEEFDRIRLSARFRGLGWWDRLFVLFPLLVFAIRHSQRGSLSLVTRGLNPNKSFYFGYDLSARDRKWLRGFFLFYVVLVAIAIYFR</sequence>
<keyword evidence="6" id="KW-1185">Reference proteome</keyword>
<keyword evidence="3" id="KW-1133">Transmembrane helix</keyword>
<dbReference type="GO" id="GO:0005886">
    <property type="term" value="C:plasma membrane"/>
    <property type="evidence" value="ECO:0007669"/>
    <property type="project" value="UniProtKB-ARBA"/>
</dbReference>
<proteinExistence type="predicted"/>
<dbReference type="KEGG" id="bsto:C0V70_15610"/>
<evidence type="ECO:0000313" key="6">
    <source>
        <dbReference type="Proteomes" id="UP000235584"/>
    </source>
</evidence>
<evidence type="ECO:0000256" key="4">
    <source>
        <dbReference type="ARBA" id="ARBA00023136"/>
    </source>
</evidence>
<dbReference type="AlphaFoldDB" id="A0A2K9NWR4"/>
<keyword evidence="4" id="KW-0472">Membrane</keyword>
<dbReference type="CDD" id="cd16914">
    <property type="entry name" value="EcfT"/>
    <property type="match status" value="1"/>
</dbReference>
<evidence type="ECO:0000256" key="2">
    <source>
        <dbReference type="ARBA" id="ARBA00022692"/>
    </source>
</evidence>
<evidence type="ECO:0000256" key="3">
    <source>
        <dbReference type="ARBA" id="ARBA00022989"/>
    </source>
</evidence>
<comment type="subcellular location">
    <subcellularLocation>
        <location evidence="1">Membrane</location>
        <topology evidence="1">Multi-pass membrane protein</topology>
    </subcellularLocation>
</comment>
<evidence type="ECO:0000256" key="1">
    <source>
        <dbReference type="ARBA" id="ARBA00004141"/>
    </source>
</evidence>
<dbReference type="InterPro" id="IPR003339">
    <property type="entry name" value="ABC/ECF_trnsptr_transmembrane"/>
</dbReference>
<dbReference type="EMBL" id="CP025704">
    <property type="protein sequence ID" value="AUN99505.1"/>
    <property type="molecule type" value="Genomic_DNA"/>
</dbReference>
<evidence type="ECO:0000313" key="5">
    <source>
        <dbReference type="EMBL" id="AUN99505.1"/>
    </source>
</evidence>